<dbReference type="Pfam" id="PF00581">
    <property type="entry name" value="Rhodanese"/>
    <property type="match status" value="1"/>
</dbReference>
<comment type="caution">
    <text evidence="2">The sequence shown here is derived from an EMBL/GenBank/DDBJ whole genome shotgun (WGS) entry which is preliminary data.</text>
</comment>
<gene>
    <name evidence="2" type="ORF">GL263_26495</name>
</gene>
<dbReference type="SUPFAM" id="SSF52821">
    <property type="entry name" value="Rhodanese/Cell cycle control phosphatase"/>
    <property type="match status" value="1"/>
</dbReference>
<dbReference type="PROSITE" id="PS50206">
    <property type="entry name" value="RHODANESE_3"/>
    <property type="match status" value="1"/>
</dbReference>
<evidence type="ECO:0000313" key="2">
    <source>
        <dbReference type="EMBL" id="MBB1247070.1"/>
    </source>
</evidence>
<dbReference type="PANTHER" id="PTHR43031">
    <property type="entry name" value="FAD-DEPENDENT OXIDOREDUCTASE"/>
    <property type="match status" value="1"/>
</dbReference>
<dbReference type="InterPro" id="IPR001763">
    <property type="entry name" value="Rhodanese-like_dom"/>
</dbReference>
<keyword evidence="3" id="KW-1185">Reference proteome</keyword>
<protein>
    <submittedName>
        <fullName evidence="2">Rhodanese-like domain-containing protein</fullName>
    </submittedName>
</protein>
<dbReference type="Proteomes" id="UP000766698">
    <property type="component" value="Unassembled WGS sequence"/>
</dbReference>
<organism evidence="2 3">
    <name type="scientific">Streptomyces durbertensis</name>
    <dbReference type="NCBI Taxonomy" id="2448886"/>
    <lineage>
        <taxon>Bacteria</taxon>
        <taxon>Bacillati</taxon>
        <taxon>Actinomycetota</taxon>
        <taxon>Actinomycetes</taxon>
        <taxon>Kitasatosporales</taxon>
        <taxon>Streptomycetaceae</taxon>
        <taxon>Streptomyces</taxon>
    </lineage>
</organism>
<dbReference type="InterPro" id="IPR050229">
    <property type="entry name" value="GlpE_sulfurtransferase"/>
</dbReference>
<name>A0ABR6ENZ3_9ACTN</name>
<dbReference type="PANTHER" id="PTHR43031:SF1">
    <property type="entry name" value="PYRIDINE NUCLEOTIDE-DISULPHIDE OXIDOREDUCTASE"/>
    <property type="match status" value="1"/>
</dbReference>
<dbReference type="InterPro" id="IPR036873">
    <property type="entry name" value="Rhodanese-like_dom_sf"/>
</dbReference>
<proteinExistence type="predicted"/>
<dbReference type="SMART" id="SM00450">
    <property type="entry name" value="RHOD"/>
    <property type="match status" value="1"/>
</dbReference>
<dbReference type="Gene3D" id="3.40.250.10">
    <property type="entry name" value="Rhodanese-like domain"/>
    <property type="match status" value="1"/>
</dbReference>
<evidence type="ECO:0000259" key="1">
    <source>
        <dbReference type="PROSITE" id="PS50206"/>
    </source>
</evidence>
<dbReference type="RefSeq" id="WP_182858271.1">
    <property type="nucleotide sequence ID" value="NZ_WMLF01000748.1"/>
</dbReference>
<reference evidence="3" key="1">
    <citation type="journal article" date="2020" name="Syst. Appl. Microbiol.">
        <title>Streptomyces alkaliterrae sp. nov., isolated from an alkaline soil, and emended descriptions of Streptomyces alkaliphilus, Streptomyces calidiresistens and Streptomyces durbertensis.</title>
        <authorList>
            <person name="Swiecimska M."/>
            <person name="Golinska P."/>
            <person name="Nouioui I."/>
            <person name="Wypij M."/>
            <person name="Rai M."/>
            <person name="Sangal V."/>
            <person name="Goodfellow M."/>
        </authorList>
    </citation>
    <scope>NUCLEOTIDE SEQUENCE [LARGE SCALE GENOMIC DNA]</scope>
    <source>
        <strain evidence="3">DSM 104538</strain>
    </source>
</reference>
<sequence>MHFGHVPAVDVREIPEDALLVDVREHDEWDAGHAEGALHVPMGEFVERFGEVTEQAGDRRMYVVCRVGGRSAQVTRYLVQQGFDAVNVEGGMQAWAAAGRPLTGKGDDPFVL</sequence>
<accession>A0ABR6ENZ3</accession>
<feature type="domain" description="Rhodanese" evidence="1">
    <location>
        <begin position="14"/>
        <end position="104"/>
    </location>
</feature>
<dbReference type="EMBL" id="WMLF01000748">
    <property type="protein sequence ID" value="MBB1247070.1"/>
    <property type="molecule type" value="Genomic_DNA"/>
</dbReference>
<evidence type="ECO:0000313" key="3">
    <source>
        <dbReference type="Proteomes" id="UP000766698"/>
    </source>
</evidence>
<dbReference type="CDD" id="cd00158">
    <property type="entry name" value="RHOD"/>
    <property type="match status" value="1"/>
</dbReference>